<dbReference type="GO" id="GO:0004096">
    <property type="term" value="F:catalase activity"/>
    <property type="evidence" value="ECO:0007669"/>
    <property type="project" value="UniProtKB-EC"/>
</dbReference>
<dbReference type="GO" id="GO:0005777">
    <property type="term" value="C:peroxisome"/>
    <property type="evidence" value="ECO:0007669"/>
    <property type="project" value="TreeGrafter"/>
</dbReference>
<evidence type="ECO:0000259" key="11">
    <source>
        <dbReference type="SMART" id="SM01060"/>
    </source>
</evidence>
<gene>
    <name evidence="12" type="ORF">D6D10_06591</name>
</gene>
<dbReference type="GO" id="GO:0020037">
    <property type="term" value="F:heme binding"/>
    <property type="evidence" value="ECO:0007669"/>
    <property type="project" value="InterPro"/>
</dbReference>
<keyword evidence="2" id="KW-0575">Peroxidase</keyword>
<proteinExistence type="inferred from homology"/>
<evidence type="ECO:0000256" key="6">
    <source>
        <dbReference type="ARBA" id="ARBA00023004"/>
    </source>
</evidence>
<dbReference type="PRINTS" id="PR00067">
    <property type="entry name" value="CATALASE"/>
</dbReference>
<dbReference type="InterPro" id="IPR024708">
    <property type="entry name" value="Catalase_AS"/>
</dbReference>
<comment type="function">
    <text evidence="8">Catalyzes the degradation of hydrogen peroxide (H(2)O(2)) generated by peroxisomal oxidases to water and oxygen, thereby protecting cells from the toxic effects of hydrogen peroxide.</text>
</comment>
<keyword evidence="4 10" id="KW-0479">Metal-binding</keyword>
<feature type="binding site" description="axial binding residue" evidence="10">
    <location>
        <position position="371"/>
    </location>
    <ligand>
        <name>heme</name>
        <dbReference type="ChEBI" id="CHEBI:30413"/>
    </ligand>
    <ligandPart>
        <name>Fe</name>
        <dbReference type="ChEBI" id="CHEBI:18248"/>
    </ligandPart>
</feature>
<dbReference type="PANTHER" id="PTHR11465:SF26">
    <property type="entry name" value="CATALASE 2"/>
    <property type="match status" value="1"/>
</dbReference>
<dbReference type="PIRSF" id="PIRSF038928">
    <property type="entry name" value="Catalase_clade1-3"/>
    <property type="match status" value="1"/>
</dbReference>
<evidence type="ECO:0000256" key="4">
    <source>
        <dbReference type="ARBA" id="ARBA00022723"/>
    </source>
</evidence>
<evidence type="ECO:0000256" key="7">
    <source>
        <dbReference type="ARBA" id="ARBA00023324"/>
    </source>
</evidence>
<dbReference type="GO" id="GO:0042542">
    <property type="term" value="P:response to hydrogen peroxide"/>
    <property type="evidence" value="ECO:0007669"/>
    <property type="project" value="TreeGrafter"/>
</dbReference>
<keyword evidence="5" id="KW-0560">Oxidoreductase</keyword>
<dbReference type="FunFam" id="2.40.180.10:FF:000001">
    <property type="entry name" value="Catalase"/>
    <property type="match status" value="1"/>
</dbReference>
<keyword evidence="7" id="KW-0376">Hydrogen peroxide</keyword>
<dbReference type="InterPro" id="IPR018028">
    <property type="entry name" value="Catalase"/>
</dbReference>
<evidence type="ECO:0000256" key="3">
    <source>
        <dbReference type="ARBA" id="ARBA00022617"/>
    </source>
</evidence>
<evidence type="ECO:0000256" key="5">
    <source>
        <dbReference type="ARBA" id="ARBA00023002"/>
    </source>
</evidence>
<organism evidence="12 13">
    <name type="scientific">Aureobasidium pullulans</name>
    <name type="common">Black yeast</name>
    <name type="synonym">Pullularia pullulans</name>
    <dbReference type="NCBI Taxonomy" id="5580"/>
    <lineage>
        <taxon>Eukaryota</taxon>
        <taxon>Fungi</taxon>
        <taxon>Dikarya</taxon>
        <taxon>Ascomycota</taxon>
        <taxon>Pezizomycotina</taxon>
        <taxon>Dothideomycetes</taxon>
        <taxon>Dothideomycetidae</taxon>
        <taxon>Dothideales</taxon>
        <taxon>Saccotheciaceae</taxon>
        <taxon>Aureobasidium</taxon>
    </lineage>
</organism>
<dbReference type="PANTHER" id="PTHR11465">
    <property type="entry name" value="CATALASE"/>
    <property type="match status" value="1"/>
</dbReference>
<evidence type="ECO:0000256" key="9">
    <source>
        <dbReference type="PIRSR" id="PIRSR038928-1"/>
    </source>
</evidence>
<dbReference type="SMART" id="SM01060">
    <property type="entry name" value="Catalase"/>
    <property type="match status" value="1"/>
</dbReference>
<dbReference type="GO" id="GO:0046872">
    <property type="term" value="F:metal ion binding"/>
    <property type="evidence" value="ECO:0007669"/>
    <property type="project" value="UniProtKB-KW"/>
</dbReference>
<keyword evidence="3 10" id="KW-0349">Heme</keyword>
<protein>
    <submittedName>
        <fullName evidence="12">Catalase-domain-containing protein</fullName>
    </submittedName>
</protein>
<dbReference type="AlphaFoldDB" id="A0A4S9VQY5"/>
<dbReference type="GO" id="GO:0005739">
    <property type="term" value="C:mitochondrion"/>
    <property type="evidence" value="ECO:0007669"/>
    <property type="project" value="TreeGrafter"/>
</dbReference>
<dbReference type="SUPFAM" id="SSF56634">
    <property type="entry name" value="Heme-dependent catalase-like"/>
    <property type="match status" value="1"/>
</dbReference>
<feature type="active site" evidence="9">
    <location>
        <position position="88"/>
    </location>
</feature>
<dbReference type="InterPro" id="IPR011614">
    <property type="entry name" value="Catalase_core"/>
</dbReference>
<evidence type="ECO:0000313" key="13">
    <source>
        <dbReference type="Proteomes" id="UP000308953"/>
    </source>
</evidence>
<dbReference type="InterPro" id="IPR024711">
    <property type="entry name" value="Catalase_clade1/3"/>
</dbReference>
<reference evidence="12 13" key="1">
    <citation type="submission" date="2018-10" db="EMBL/GenBank/DDBJ databases">
        <title>Fifty Aureobasidium pullulans genomes reveal a recombining polyextremotolerant generalist.</title>
        <authorList>
            <person name="Gostincar C."/>
            <person name="Turk M."/>
            <person name="Zajc J."/>
            <person name="Gunde-Cimerman N."/>
        </authorList>
    </citation>
    <scope>NUCLEOTIDE SEQUENCE [LARGE SCALE GENOMIC DNA]</scope>
    <source>
        <strain evidence="12 13">EXF-9785</strain>
    </source>
</reference>
<dbReference type="EMBL" id="QZAV01000165">
    <property type="protein sequence ID" value="THX36527.1"/>
    <property type="molecule type" value="Genomic_DNA"/>
</dbReference>
<evidence type="ECO:0000256" key="2">
    <source>
        <dbReference type="ARBA" id="ARBA00022559"/>
    </source>
</evidence>
<evidence type="ECO:0000313" key="12">
    <source>
        <dbReference type="EMBL" id="THX36527.1"/>
    </source>
</evidence>
<dbReference type="Gene3D" id="2.40.180.10">
    <property type="entry name" value="Catalase core domain"/>
    <property type="match status" value="1"/>
</dbReference>
<dbReference type="Pfam" id="PF06628">
    <property type="entry name" value="Catalase-rel"/>
    <property type="match status" value="1"/>
</dbReference>
<dbReference type="InterPro" id="IPR020835">
    <property type="entry name" value="Catalase_sf"/>
</dbReference>
<dbReference type="GO" id="GO:0042744">
    <property type="term" value="P:hydrogen peroxide catabolic process"/>
    <property type="evidence" value="ECO:0007669"/>
    <property type="project" value="UniProtKB-KW"/>
</dbReference>
<evidence type="ECO:0000256" key="8">
    <source>
        <dbReference type="ARBA" id="ARBA00044729"/>
    </source>
</evidence>
<accession>A0A4S9VQY5</accession>
<keyword evidence="6 10" id="KW-0408">Iron</keyword>
<dbReference type="Pfam" id="PF00199">
    <property type="entry name" value="Catalase"/>
    <property type="match status" value="1"/>
</dbReference>
<dbReference type="CDD" id="cd08157">
    <property type="entry name" value="catalase_fungal"/>
    <property type="match status" value="1"/>
</dbReference>
<feature type="domain" description="Catalase core" evidence="11">
    <location>
        <begin position="37"/>
        <end position="426"/>
    </location>
</feature>
<name>A0A4S9VQY5_AURPU</name>
<evidence type="ECO:0000256" key="1">
    <source>
        <dbReference type="ARBA" id="ARBA00005329"/>
    </source>
</evidence>
<sequence length="522" mass="58432">MCGSEFLIIIIMAPPDFNASSRRANPPVYTLQEAWLKLRAGAPVSDPSASLQVRTTYGGGGLGILADTQLIETLAHFPRERIPERVVHAKAAGAWGEFEVTDDLSDITDAKFLNGKGKKTPLLARISTTAGERGAADTVRDIRGWSMKLFTEEGNQDFVFNSLPVFFIRDPIKFPSVNRSHKRHPVTNVPDPDMYWDYHINNQEGIHALMHLFGLRGIPASLRNINAFGVHTYKLGKQDGTFVYVKWHIKPDAGIQNLHADEALRLAGEAPDYHIKDMYDAIERGDYPTYTVNLQIMNPKEAEDSGINIFDNTFTWPHHKYPLRPIGKITFNKNPTNYFQDIEQAAFSPSTMVPGVGPSADLMLQARMFSYPDAARYRLGPNYQQIPCNRPISQVYSPYQRDGPGRMDGNYGADPDYVRSSYTKLAHGSHELATHEQWVGKVTSASTEITDKDFEQPRELWETMLSEEGGRENFLKNLCPHLGGASEHVIEEAIKMFARVDEGLGQDIAQGIKNKKEGKPVV</sequence>
<comment type="cofactor">
    <cofactor evidence="10">
        <name>heme</name>
        <dbReference type="ChEBI" id="CHEBI:30413"/>
    </cofactor>
</comment>
<feature type="active site" evidence="9">
    <location>
        <position position="161"/>
    </location>
</feature>
<dbReference type="Proteomes" id="UP000308953">
    <property type="component" value="Unassembled WGS sequence"/>
</dbReference>
<dbReference type="PROSITE" id="PS00438">
    <property type="entry name" value="CATALASE_2"/>
    <property type="match status" value="1"/>
</dbReference>
<dbReference type="InterPro" id="IPR010582">
    <property type="entry name" value="Catalase_immune_responsive"/>
</dbReference>
<comment type="similarity">
    <text evidence="1">Belongs to the catalase family.</text>
</comment>
<comment type="caution">
    <text evidence="12">The sequence shown here is derived from an EMBL/GenBank/DDBJ whole genome shotgun (WGS) entry which is preliminary data.</text>
</comment>
<dbReference type="PROSITE" id="PS51402">
    <property type="entry name" value="CATALASE_3"/>
    <property type="match status" value="1"/>
</dbReference>
<evidence type="ECO:0000256" key="10">
    <source>
        <dbReference type="PIRSR" id="PIRSR038928-2"/>
    </source>
</evidence>